<protein>
    <submittedName>
        <fullName evidence="1">Uncharacterized protein</fullName>
    </submittedName>
</protein>
<evidence type="ECO:0000313" key="2">
    <source>
        <dbReference type="Proteomes" id="UP000220034"/>
    </source>
</evidence>
<dbReference type="EMBL" id="OCTN01000002">
    <property type="protein sequence ID" value="SOH93377.1"/>
    <property type="molecule type" value="Genomic_DNA"/>
</dbReference>
<sequence length="134" mass="14760">MAPANNPWEGPDMSISWLPSIPFETEQSRAGFSGPSGALTITKMDAGLPKRRRRSTAAPRALPMSITFLTIEQIAEFETWFEVSTLTGALSFEAVHPHKGGLSLFSFADDPAYEVVRLPSDLFTLSFNLWELPS</sequence>
<gene>
    <name evidence="1" type="ORF">SAMN06273572_10253</name>
</gene>
<dbReference type="Proteomes" id="UP000220034">
    <property type="component" value="Unassembled WGS sequence"/>
</dbReference>
<name>A0A2C9CQ94_9RHOB</name>
<accession>A0A2C9CQ94</accession>
<dbReference type="AlphaFoldDB" id="A0A2C9CQ94"/>
<evidence type="ECO:0000313" key="1">
    <source>
        <dbReference type="EMBL" id="SOH93377.1"/>
    </source>
</evidence>
<reference evidence="2" key="1">
    <citation type="submission" date="2017-09" db="EMBL/GenBank/DDBJ databases">
        <authorList>
            <person name="Varghese N."/>
            <person name="Submissions S."/>
        </authorList>
    </citation>
    <scope>NUCLEOTIDE SEQUENCE [LARGE SCALE GENOMIC DNA]</scope>
    <source>
        <strain evidence="2">C7</strain>
    </source>
</reference>
<keyword evidence="2" id="KW-1185">Reference proteome</keyword>
<proteinExistence type="predicted"/>
<organism evidence="1 2">
    <name type="scientific">Pontivivens marinum</name>
    <dbReference type="NCBI Taxonomy" id="1690039"/>
    <lineage>
        <taxon>Bacteria</taxon>
        <taxon>Pseudomonadati</taxon>
        <taxon>Pseudomonadota</taxon>
        <taxon>Alphaproteobacteria</taxon>
        <taxon>Rhodobacterales</taxon>
        <taxon>Paracoccaceae</taxon>
        <taxon>Pontivivens</taxon>
    </lineage>
</organism>